<dbReference type="Proteomes" id="UP001481677">
    <property type="component" value="Unassembled WGS sequence"/>
</dbReference>
<keyword evidence="2" id="KW-0732">Signal</keyword>
<comment type="caution">
    <text evidence="4">The sequence shown here is derived from an EMBL/GenBank/DDBJ whole genome shotgun (WGS) entry which is preliminary data.</text>
</comment>
<evidence type="ECO:0000313" key="6">
    <source>
        <dbReference type="Proteomes" id="UP001481677"/>
    </source>
</evidence>
<protein>
    <submittedName>
        <fullName evidence="4">DUF4148 domain-containing protein</fullName>
    </submittedName>
</protein>
<dbReference type="Proteomes" id="UP000321776">
    <property type="component" value="Unassembled WGS sequence"/>
</dbReference>
<reference evidence="4" key="2">
    <citation type="submission" date="2019-08" db="EMBL/GenBank/DDBJ databases">
        <authorList>
            <person name="Im W.-T."/>
        </authorList>
    </citation>
    <scope>NUCLEOTIDE SEQUENCE</scope>
    <source>
        <strain evidence="4">NF 2-5-3</strain>
    </source>
</reference>
<dbReference type="AlphaFoldDB" id="A0A5C6VBF8"/>
<evidence type="ECO:0000313" key="4">
    <source>
        <dbReference type="EMBL" id="TXC82673.1"/>
    </source>
</evidence>
<accession>A0A5C6VBF8</accession>
<dbReference type="EMBL" id="VOQS01000003">
    <property type="protein sequence ID" value="TXC82673.1"/>
    <property type="molecule type" value="Genomic_DNA"/>
</dbReference>
<feature type="signal peptide" evidence="2">
    <location>
        <begin position="1"/>
        <end position="26"/>
    </location>
</feature>
<dbReference type="InterPro" id="IPR025421">
    <property type="entry name" value="DUF4148"/>
</dbReference>
<sequence length="100" mass="10060">MKSTVAAAVATLTAALFAAAPALVHAQEPSTRLTRAQVRQELTDLASVGYRAGGGEDPTYPSKVQDAMQRLAAKRAAQSAYGAGTSGSSQTGSAHSAAAQ</sequence>
<evidence type="ECO:0000313" key="5">
    <source>
        <dbReference type="Proteomes" id="UP000321776"/>
    </source>
</evidence>
<gene>
    <name evidence="4" type="ORF">FRZ40_19695</name>
    <name evidence="3" type="ORF">V4C56_38375</name>
</gene>
<evidence type="ECO:0000256" key="2">
    <source>
        <dbReference type="SAM" id="SignalP"/>
    </source>
</evidence>
<feature type="region of interest" description="Disordered" evidence="1">
    <location>
        <begin position="78"/>
        <end position="100"/>
    </location>
</feature>
<reference evidence="4 5" key="1">
    <citation type="journal article" date="2018" name="Int. J. Syst. Evol. Microbiol.">
        <title>Paraburkholderia azotifigens sp. nov., a nitrogen-fixing bacterium isolated from paddy soil.</title>
        <authorList>
            <person name="Choi G.M."/>
            <person name="Im W.T."/>
        </authorList>
    </citation>
    <scope>NUCLEOTIDE SEQUENCE [LARGE SCALE GENOMIC DNA]</scope>
    <source>
        <strain evidence="4 5">NF 2-5-3</strain>
    </source>
</reference>
<organism evidence="4 5">
    <name type="scientific">Paraburkholderia azotifigens</name>
    <dbReference type="NCBI Taxonomy" id="2057004"/>
    <lineage>
        <taxon>Bacteria</taxon>
        <taxon>Pseudomonadati</taxon>
        <taxon>Pseudomonadota</taxon>
        <taxon>Betaproteobacteria</taxon>
        <taxon>Burkholderiales</taxon>
        <taxon>Burkholderiaceae</taxon>
        <taxon>Paraburkholderia</taxon>
    </lineage>
</organism>
<dbReference type="Pfam" id="PF13663">
    <property type="entry name" value="DUF4148"/>
    <property type="match status" value="1"/>
</dbReference>
<reference evidence="3 6" key="3">
    <citation type="submission" date="2024-01" db="EMBL/GenBank/DDBJ databases">
        <title>The diversity of rhizobia nodulating Mimosa spp. in eleven states of Brazil covering several biomes is determined by host plant, location, and edaphic factors.</title>
        <authorList>
            <person name="Rouws L."/>
            <person name="Barauna A."/>
            <person name="Beukes C."/>
            <person name="De Faria S.M."/>
            <person name="Gross E."/>
            <person name="Dos Reis Junior F.B."/>
            <person name="Simon M."/>
            <person name="Maluk M."/>
            <person name="Odee D.W."/>
            <person name="Kenicer G."/>
            <person name="Young J.P.W."/>
            <person name="Reis V.M."/>
            <person name="Zilli J."/>
            <person name="James E.K."/>
        </authorList>
    </citation>
    <scope>NUCLEOTIDE SEQUENCE [LARGE SCALE GENOMIC DNA]</scope>
    <source>
        <strain evidence="3 6">JPY530</strain>
    </source>
</reference>
<evidence type="ECO:0000256" key="1">
    <source>
        <dbReference type="SAM" id="MobiDB-lite"/>
    </source>
</evidence>
<dbReference type="RefSeq" id="WP_147235292.1">
    <property type="nucleotide sequence ID" value="NZ_JAZHFZ010000049.1"/>
</dbReference>
<keyword evidence="6" id="KW-1185">Reference proteome</keyword>
<feature type="chain" id="PRO_5022928550" evidence="2">
    <location>
        <begin position="27"/>
        <end position="100"/>
    </location>
</feature>
<proteinExistence type="predicted"/>
<evidence type="ECO:0000313" key="3">
    <source>
        <dbReference type="EMBL" id="MEM5345478.1"/>
    </source>
</evidence>
<dbReference type="EMBL" id="JAZHGA010000047">
    <property type="protein sequence ID" value="MEM5345478.1"/>
    <property type="molecule type" value="Genomic_DNA"/>
</dbReference>
<name>A0A5C6VBF8_9BURK</name>